<evidence type="ECO:0000256" key="2">
    <source>
        <dbReference type="ARBA" id="ARBA00011881"/>
    </source>
</evidence>
<evidence type="ECO:0000256" key="8">
    <source>
        <dbReference type="ARBA" id="ARBA00079653"/>
    </source>
</evidence>
<evidence type="ECO:0000256" key="3">
    <source>
        <dbReference type="ARBA" id="ARBA00022801"/>
    </source>
</evidence>
<evidence type="ECO:0000256" key="4">
    <source>
        <dbReference type="ARBA" id="ARBA00023098"/>
    </source>
</evidence>
<dbReference type="AlphaFoldDB" id="A0A8J6Q102"/>
<comment type="similarity">
    <text evidence="1">Belongs to the C/M/P thioester hydrolase family.</text>
</comment>
<dbReference type="EC" id="3.1.2.20" evidence="5"/>
<dbReference type="InterPro" id="IPR025652">
    <property type="entry name" value="TesB_C"/>
</dbReference>
<organism evidence="11 12">
    <name type="scientific">Aestuariibaculum sediminum</name>
    <dbReference type="NCBI Taxonomy" id="2770637"/>
    <lineage>
        <taxon>Bacteria</taxon>
        <taxon>Pseudomonadati</taxon>
        <taxon>Bacteroidota</taxon>
        <taxon>Flavobacteriia</taxon>
        <taxon>Flavobacteriales</taxon>
        <taxon>Flavobacteriaceae</taxon>
    </lineage>
</organism>
<reference evidence="11 12" key="1">
    <citation type="submission" date="2020-09" db="EMBL/GenBank/DDBJ databases">
        <title>TT11 complete genome.</title>
        <authorList>
            <person name="Wu Z."/>
        </authorList>
    </citation>
    <scope>NUCLEOTIDE SEQUENCE [LARGE SCALE GENOMIC DNA]</scope>
    <source>
        <strain evidence="11 12">TT11</strain>
    </source>
</reference>
<keyword evidence="12" id="KW-1185">Reference proteome</keyword>
<feature type="domain" description="Acyl-CoA thioesterase 2 C-terminal" evidence="9">
    <location>
        <begin position="153"/>
        <end position="282"/>
    </location>
</feature>
<dbReference type="InterPro" id="IPR042171">
    <property type="entry name" value="Acyl-CoA_hotdog"/>
</dbReference>
<dbReference type="CDD" id="cd03445">
    <property type="entry name" value="Thioesterase_II_repeat2"/>
    <property type="match status" value="1"/>
</dbReference>
<dbReference type="Proteomes" id="UP000600588">
    <property type="component" value="Unassembled WGS sequence"/>
</dbReference>
<comment type="catalytic activity">
    <reaction evidence="6">
        <text>a fatty acyl-CoA + H2O = a fatty acid + CoA + H(+)</text>
        <dbReference type="Rhea" id="RHEA:16781"/>
        <dbReference type="ChEBI" id="CHEBI:15377"/>
        <dbReference type="ChEBI" id="CHEBI:15378"/>
        <dbReference type="ChEBI" id="CHEBI:28868"/>
        <dbReference type="ChEBI" id="CHEBI:57287"/>
        <dbReference type="ChEBI" id="CHEBI:77636"/>
        <dbReference type="EC" id="3.1.2.20"/>
    </reaction>
    <physiologicalReaction direction="left-to-right" evidence="6">
        <dbReference type="Rhea" id="RHEA:16782"/>
    </physiologicalReaction>
</comment>
<comment type="subunit">
    <text evidence="2">Homotetramer.</text>
</comment>
<dbReference type="Pfam" id="PF13622">
    <property type="entry name" value="4HBT_3"/>
    <property type="match status" value="1"/>
</dbReference>
<dbReference type="InterPro" id="IPR029069">
    <property type="entry name" value="HotDog_dom_sf"/>
</dbReference>
<dbReference type="SUPFAM" id="SSF54637">
    <property type="entry name" value="Thioesterase/thiol ester dehydrase-isomerase"/>
    <property type="match status" value="2"/>
</dbReference>
<sequence length="290" mass="32801">MTTVNQLVELISLKDINETTFVGHSVTIGSPHVFGGQVLAQAINAASRTDVKERILHSMHAYFLEAGDLTLPIEYHVSIVRDGGSFSVRRVTASQNGTTIFILSASFHKEEEGYNHQIDMPKDIKQPEELLSWTDMLNQFGDAIPSRTKSFIEVERPIEFKPVEVVNPFNKEDLPSFTHVWFKLNGDATQLDHVTKQQILTYISDYNILAAAMNRHASKAHYGNTQTASLDHSMWYFRDFDFNDWMLYSIESPNTSNARGFARGNIFTRDGKLVASVTQEGLMRPIKKKS</sequence>
<keyword evidence="4" id="KW-0443">Lipid metabolism</keyword>
<dbReference type="EMBL" id="JACVXB010000001">
    <property type="protein sequence ID" value="MBD0830800.1"/>
    <property type="molecule type" value="Genomic_DNA"/>
</dbReference>
<dbReference type="GO" id="GO:0006637">
    <property type="term" value="P:acyl-CoA metabolic process"/>
    <property type="evidence" value="ECO:0007669"/>
    <property type="project" value="InterPro"/>
</dbReference>
<dbReference type="GO" id="GO:0047617">
    <property type="term" value="F:fatty acyl-CoA hydrolase activity"/>
    <property type="evidence" value="ECO:0007669"/>
    <property type="project" value="UniProtKB-EC"/>
</dbReference>
<dbReference type="CDD" id="cd03444">
    <property type="entry name" value="Thioesterase_II_repeat1"/>
    <property type="match status" value="1"/>
</dbReference>
<comment type="caution">
    <text evidence="11">The sequence shown here is derived from an EMBL/GenBank/DDBJ whole genome shotgun (WGS) entry which is preliminary data.</text>
</comment>
<evidence type="ECO:0000256" key="7">
    <source>
        <dbReference type="ARBA" id="ARBA00071120"/>
    </source>
</evidence>
<dbReference type="Gene3D" id="2.40.160.210">
    <property type="entry name" value="Acyl-CoA thioesterase, double hotdog domain"/>
    <property type="match status" value="1"/>
</dbReference>
<accession>A0A8J6Q102</accession>
<dbReference type="PANTHER" id="PTHR11066">
    <property type="entry name" value="ACYL-COA THIOESTERASE"/>
    <property type="match status" value="1"/>
</dbReference>
<dbReference type="InterPro" id="IPR003703">
    <property type="entry name" value="Acyl_CoA_thio"/>
</dbReference>
<dbReference type="FunFam" id="2.40.160.210:FF:000001">
    <property type="entry name" value="Acyl-CoA thioesterase II"/>
    <property type="match status" value="1"/>
</dbReference>
<evidence type="ECO:0000256" key="1">
    <source>
        <dbReference type="ARBA" id="ARBA00006538"/>
    </source>
</evidence>
<feature type="domain" description="Acyl-CoA thioesterase-like N-terminal HotDog" evidence="10">
    <location>
        <begin position="28"/>
        <end position="108"/>
    </location>
</feature>
<evidence type="ECO:0000256" key="6">
    <source>
        <dbReference type="ARBA" id="ARBA00050943"/>
    </source>
</evidence>
<keyword evidence="3" id="KW-0378">Hydrolase</keyword>
<gene>
    <name evidence="11" type="ORF">ICJ83_01515</name>
</gene>
<dbReference type="InterPro" id="IPR049449">
    <property type="entry name" value="TesB_ACOT8-like_N"/>
</dbReference>
<proteinExistence type="inferred from homology"/>
<protein>
    <recommendedName>
        <fullName evidence="7">Acyl-CoA thioesterase 2</fullName>
        <ecNumber evidence="5">3.1.2.20</ecNumber>
    </recommendedName>
    <alternativeName>
        <fullName evidence="8">Thioesterase II</fullName>
    </alternativeName>
</protein>
<evidence type="ECO:0000259" key="9">
    <source>
        <dbReference type="Pfam" id="PF02551"/>
    </source>
</evidence>
<dbReference type="RefSeq" id="WP_188228589.1">
    <property type="nucleotide sequence ID" value="NZ_JACVXB010000001.1"/>
</dbReference>
<evidence type="ECO:0000256" key="5">
    <source>
        <dbReference type="ARBA" id="ARBA00038894"/>
    </source>
</evidence>
<evidence type="ECO:0000313" key="12">
    <source>
        <dbReference type="Proteomes" id="UP000600588"/>
    </source>
</evidence>
<dbReference type="PANTHER" id="PTHR11066:SF34">
    <property type="entry name" value="ACYL-COENZYME A THIOESTERASE 8"/>
    <property type="match status" value="1"/>
</dbReference>
<dbReference type="Pfam" id="PF02551">
    <property type="entry name" value="Acyl_CoA_thio"/>
    <property type="match status" value="1"/>
</dbReference>
<evidence type="ECO:0000259" key="10">
    <source>
        <dbReference type="Pfam" id="PF13622"/>
    </source>
</evidence>
<name>A0A8J6Q102_9FLAO</name>
<dbReference type="GO" id="GO:0009062">
    <property type="term" value="P:fatty acid catabolic process"/>
    <property type="evidence" value="ECO:0007669"/>
    <property type="project" value="TreeGrafter"/>
</dbReference>
<evidence type="ECO:0000313" key="11">
    <source>
        <dbReference type="EMBL" id="MBD0830800.1"/>
    </source>
</evidence>